<reference evidence="2 3" key="1">
    <citation type="journal article" date="2019" name="Sci. Rep.">
        <title>Orb-weaving spider Araneus ventricosus genome elucidates the spidroin gene catalogue.</title>
        <authorList>
            <person name="Kono N."/>
            <person name="Nakamura H."/>
            <person name="Ohtoshi R."/>
            <person name="Moran D.A.P."/>
            <person name="Shinohara A."/>
            <person name="Yoshida Y."/>
            <person name="Fujiwara M."/>
            <person name="Mori M."/>
            <person name="Tomita M."/>
            <person name="Arakawa K."/>
        </authorList>
    </citation>
    <scope>NUCLEOTIDE SEQUENCE [LARGE SCALE GENOMIC DNA]</scope>
</reference>
<dbReference type="GO" id="GO:0071897">
    <property type="term" value="P:DNA biosynthetic process"/>
    <property type="evidence" value="ECO:0007669"/>
    <property type="project" value="UniProtKB-ARBA"/>
</dbReference>
<proteinExistence type="predicted"/>
<dbReference type="PANTHER" id="PTHR33064">
    <property type="entry name" value="POL PROTEIN"/>
    <property type="match status" value="1"/>
</dbReference>
<dbReference type="InterPro" id="IPR043128">
    <property type="entry name" value="Rev_trsase/Diguanyl_cyclase"/>
</dbReference>
<organism evidence="2 3">
    <name type="scientific">Araneus ventricosus</name>
    <name type="common">Orbweaver spider</name>
    <name type="synonym">Epeira ventricosa</name>
    <dbReference type="NCBI Taxonomy" id="182803"/>
    <lineage>
        <taxon>Eukaryota</taxon>
        <taxon>Metazoa</taxon>
        <taxon>Ecdysozoa</taxon>
        <taxon>Arthropoda</taxon>
        <taxon>Chelicerata</taxon>
        <taxon>Arachnida</taxon>
        <taxon>Araneae</taxon>
        <taxon>Araneomorphae</taxon>
        <taxon>Entelegynae</taxon>
        <taxon>Araneoidea</taxon>
        <taxon>Araneidae</taxon>
        <taxon>Araneus</taxon>
    </lineage>
</organism>
<keyword evidence="3" id="KW-1185">Reference proteome</keyword>
<evidence type="ECO:0000313" key="2">
    <source>
        <dbReference type="EMBL" id="GBN96525.1"/>
    </source>
</evidence>
<feature type="domain" description="Reverse transcriptase/retrotransposon-derived protein RNase H-like" evidence="1">
    <location>
        <begin position="32"/>
        <end position="75"/>
    </location>
</feature>
<protein>
    <recommendedName>
        <fullName evidence="1">Reverse transcriptase/retrotransposon-derived protein RNase H-like domain-containing protein</fullName>
    </recommendedName>
</protein>
<comment type="caution">
    <text evidence="2">The sequence shown here is derived from an EMBL/GenBank/DDBJ whole genome shotgun (WGS) entry which is preliminary data.</text>
</comment>
<dbReference type="Gene3D" id="3.30.70.270">
    <property type="match status" value="1"/>
</dbReference>
<dbReference type="InterPro" id="IPR051320">
    <property type="entry name" value="Viral_Replic_Matur_Polypro"/>
</dbReference>
<dbReference type="SUPFAM" id="SSF56672">
    <property type="entry name" value="DNA/RNA polymerases"/>
    <property type="match status" value="1"/>
</dbReference>
<dbReference type="Proteomes" id="UP000499080">
    <property type="component" value="Unassembled WGS sequence"/>
</dbReference>
<accession>A0A4Y2TBQ4</accession>
<dbReference type="AlphaFoldDB" id="A0A4Y2TBQ4"/>
<evidence type="ECO:0000313" key="3">
    <source>
        <dbReference type="Proteomes" id="UP000499080"/>
    </source>
</evidence>
<sequence length="173" mass="19205">MGFYRAYIPNYGEFATPLTELTKGKKSGDVKWGKREEESFCRLKKALCEATALNAPDFGKSFEIHANASDYAVSLSFHDFRPRFALFRIVRTGRIDVPRGLVSASVVSRVVAINSSRIKGPYGTIASVHSSAAEIFAKPRAVGTARLFEFHRPQVRTSNFVQATPCWNKALLS</sequence>
<dbReference type="Pfam" id="PF17919">
    <property type="entry name" value="RT_RNaseH_2"/>
    <property type="match status" value="1"/>
</dbReference>
<dbReference type="OrthoDB" id="9950135at2759"/>
<dbReference type="PANTHER" id="PTHR33064:SF37">
    <property type="entry name" value="RIBONUCLEASE H"/>
    <property type="match status" value="1"/>
</dbReference>
<name>A0A4Y2TBQ4_ARAVE</name>
<dbReference type="EMBL" id="BGPR01026642">
    <property type="protein sequence ID" value="GBN96525.1"/>
    <property type="molecule type" value="Genomic_DNA"/>
</dbReference>
<dbReference type="InterPro" id="IPR043502">
    <property type="entry name" value="DNA/RNA_pol_sf"/>
</dbReference>
<evidence type="ECO:0000259" key="1">
    <source>
        <dbReference type="Pfam" id="PF17919"/>
    </source>
</evidence>
<dbReference type="InterPro" id="IPR041577">
    <property type="entry name" value="RT_RNaseH_2"/>
</dbReference>
<gene>
    <name evidence="2" type="ORF">AVEN_249872_1</name>
</gene>